<keyword evidence="4" id="KW-0496">Mitochondrion</keyword>
<dbReference type="AlphaFoldDB" id="A0A4Y7LXS8"/>
<evidence type="ECO:0000256" key="3">
    <source>
        <dbReference type="ARBA" id="ARBA00022980"/>
    </source>
</evidence>
<dbReference type="EMBL" id="LR003567">
    <property type="protein sequence ID" value="SVE73186.1"/>
    <property type="molecule type" value="mRNA"/>
</dbReference>
<dbReference type="Pfam" id="PF06984">
    <property type="entry name" value="MRP-L47"/>
    <property type="match status" value="1"/>
</dbReference>
<accession>A0A4Y7LXS8</accession>
<proteinExistence type="evidence at transcript level"/>
<evidence type="ECO:0000256" key="4">
    <source>
        <dbReference type="ARBA" id="ARBA00023128"/>
    </source>
</evidence>
<dbReference type="PANTHER" id="PTHR21183:SF18">
    <property type="entry name" value="LARGE RIBOSOMAL SUBUNIT PROTEIN UL29M"/>
    <property type="match status" value="1"/>
</dbReference>
<evidence type="ECO:0000313" key="7">
    <source>
        <dbReference type="EMBL" id="SVE73186.1"/>
    </source>
</evidence>
<reference evidence="7" key="1">
    <citation type="submission" date="2018-08" db="EMBL/GenBank/DDBJ databases">
        <authorList>
            <person name="Cornetti L."/>
        </authorList>
    </citation>
    <scope>NUCLEOTIDE SEQUENCE</scope>
    <source>
        <strain evidence="7">OM-SAIQ-clone2</strain>
    </source>
</reference>
<dbReference type="GO" id="GO:0003735">
    <property type="term" value="F:structural constituent of ribosome"/>
    <property type="evidence" value="ECO:0007669"/>
    <property type="project" value="InterPro"/>
</dbReference>
<evidence type="ECO:0000256" key="2">
    <source>
        <dbReference type="ARBA" id="ARBA00009254"/>
    </source>
</evidence>
<comment type="subcellular location">
    <subcellularLocation>
        <location evidence="1">Mitochondrion</location>
    </subcellularLocation>
</comment>
<evidence type="ECO:0000256" key="5">
    <source>
        <dbReference type="ARBA" id="ARBA00023274"/>
    </source>
</evidence>
<dbReference type="InterPro" id="IPR010729">
    <property type="entry name" value="Ribosomal_uL29_mit"/>
</dbReference>
<keyword evidence="5" id="KW-0687">Ribonucleoprotein</keyword>
<dbReference type="GO" id="GO:0005762">
    <property type="term" value="C:mitochondrial large ribosomal subunit"/>
    <property type="evidence" value="ECO:0007669"/>
    <property type="project" value="TreeGrafter"/>
</dbReference>
<gene>
    <name evidence="7" type="primary">EOG090X0DBE</name>
</gene>
<dbReference type="PANTHER" id="PTHR21183">
    <property type="entry name" value="RIBOSOMAL PROTEIN L47, MITOCHONDRIAL-RELATED"/>
    <property type="match status" value="1"/>
</dbReference>
<evidence type="ECO:0000256" key="1">
    <source>
        <dbReference type="ARBA" id="ARBA00004173"/>
    </source>
</evidence>
<keyword evidence="3" id="KW-0689">Ribosomal protein</keyword>
<comment type="similarity">
    <text evidence="2">Belongs to the universal ribosomal protein uL29 family.</text>
</comment>
<name>A0A4Y7LXS8_9CRUS</name>
<evidence type="ECO:0000256" key="6">
    <source>
        <dbReference type="ARBA" id="ARBA00035289"/>
    </source>
</evidence>
<organism evidence="7">
    <name type="scientific">Ceriodaphnia reticulata</name>
    <dbReference type="NCBI Taxonomy" id="302197"/>
    <lineage>
        <taxon>Eukaryota</taxon>
        <taxon>Metazoa</taxon>
        <taxon>Ecdysozoa</taxon>
        <taxon>Arthropoda</taxon>
        <taxon>Crustacea</taxon>
        <taxon>Branchiopoda</taxon>
        <taxon>Diplostraca</taxon>
        <taxon>Cladocera</taxon>
        <taxon>Anomopoda</taxon>
        <taxon>Daphniidae</taxon>
        <taxon>Ceriodaphnia</taxon>
    </lineage>
</organism>
<sequence>MDMDCWNNQSANIDDFLIRQVNTKGYVCDFNYFFRTTNVASLHTTSLKQSELMQFFDDTKNFGASEVKSGRSWTLDELRIKSNVDLHKLWFVLLKERNMLLTMEHNCREACRLFPSPERLDKVQDSMSRLEQVIHERNDAYWQLEIGEEAPKPEVMKTLDPKDPLALIREPVEAVTQVKDRASLKFQYLLKEKERKLLQRQKRLHEREAMALLKRFPNLDKVALQNKYPDINIEKLKYNKKTLGSHEFNIA</sequence>
<protein>
    <recommendedName>
        <fullName evidence="6">Large ribosomal subunit protein uL29m</fullName>
    </recommendedName>
</protein>
<dbReference type="Gene3D" id="6.10.330.20">
    <property type="match status" value="1"/>
</dbReference>
<dbReference type="GO" id="GO:0032543">
    <property type="term" value="P:mitochondrial translation"/>
    <property type="evidence" value="ECO:0007669"/>
    <property type="project" value="TreeGrafter"/>
</dbReference>
<dbReference type="InterPro" id="IPR038340">
    <property type="entry name" value="MRP-L47_sf"/>
</dbReference>